<reference evidence="2 3" key="1">
    <citation type="submission" date="2012-05" db="EMBL/GenBank/DDBJ databases">
        <title>Finished chromosome of genome of Oscillatoria sp. PCC 7112.</title>
        <authorList>
            <consortium name="US DOE Joint Genome Institute"/>
            <person name="Gugger M."/>
            <person name="Coursin T."/>
            <person name="Rippka R."/>
            <person name="Tandeau De Marsac N."/>
            <person name="Huntemann M."/>
            <person name="Wei C.-L."/>
            <person name="Han J."/>
            <person name="Detter J.C."/>
            <person name="Han C."/>
            <person name="Tapia R."/>
            <person name="Davenport K."/>
            <person name="Daligault H."/>
            <person name="Erkkila T."/>
            <person name="Gu W."/>
            <person name="Munk A.C.C."/>
            <person name="Teshima H."/>
            <person name="Xu Y."/>
            <person name="Chain P."/>
            <person name="Chen A."/>
            <person name="Krypides N."/>
            <person name="Mavromatis K."/>
            <person name="Markowitz V."/>
            <person name="Szeto E."/>
            <person name="Ivanova N."/>
            <person name="Mikhailova N."/>
            <person name="Ovchinnikova G."/>
            <person name="Pagani I."/>
            <person name="Pati A."/>
            <person name="Goodwin L."/>
            <person name="Peters L."/>
            <person name="Pitluck S."/>
            <person name="Woyke T."/>
            <person name="Kerfeld C."/>
        </authorList>
    </citation>
    <scope>NUCLEOTIDE SEQUENCE [LARGE SCALE GENOMIC DNA]</scope>
    <source>
        <strain evidence="2 3">PCC 7112</strain>
    </source>
</reference>
<dbReference type="SUPFAM" id="SSF55729">
    <property type="entry name" value="Acyl-CoA N-acyltransferases (Nat)"/>
    <property type="match status" value="1"/>
</dbReference>
<dbReference type="EMBL" id="CP003614">
    <property type="protein sequence ID" value="AFZ05192.1"/>
    <property type="molecule type" value="Genomic_DNA"/>
</dbReference>
<evidence type="ECO:0000313" key="2">
    <source>
        <dbReference type="EMBL" id="AFZ05192.1"/>
    </source>
</evidence>
<dbReference type="GO" id="GO:0016747">
    <property type="term" value="F:acyltransferase activity, transferring groups other than amino-acyl groups"/>
    <property type="evidence" value="ECO:0007669"/>
    <property type="project" value="InterPro"/>
</dbReference>
<dbReference type="InterPro" id="IPR000182">
    <property type="entry name" value="GNAT_dom"/>
</dbReference>
<dbReference type="KEGG" id="oni:Osc7112_0599"/>
<gene>
    <name evidence="2" type="ORF">Osc7112_0599</name>
</gene>
<proteinExistence type="predicted"/>
<keyword evidence="3" id="KW-1185">Reference proteome</keyword>
<dbReference type="PROSITE" id="PS51186">
    <property type="entry name" value="GNAT"/>
    <property type="match status" value="1"/>
</dbReference>
<evidence type="ECO:0000259" key="1">
    <source>
        <dbReference type="PROSITE" id="PS51186"/>
    </source>
</evidence>
<dbReference type="InterPro" id="IPR016181">
    <property type="entry name" value="Acyl_CoA_acyltransferase"/>
</dbReference>
<name>K9VCK1_9CYAN</name>
<sequence length="174" mass="20692">MHEIETARLYLRQFTPDDLDDLYRIYSDPEIMKYLTGVRTREATEIAIHNMLQRWEQNNFGMWALVHKRDRKMIGRCGLACLDQTPEVELGYAIDKVYWNQGLVTEASFASLNYGFEILQLERIVAIARPENIASQRVIQKVGMKYEKNARYYETDVLYYSISRETYESFDFRF</sequence>
<dbReference type="Gene3D" id="3.40.630.30">
    <property type="match status" value="1"/>
</dbReference>
<dbReference type="OrthoDB" id="509947at2"/>
<dbReference type="HOGENOM" id="CLU_013985_3_1_3"/>
<evidence type="ECO:0000313" key="3">
    <source>
        <dbReference type="Proteomes" id="UP000010478"/>
    </source>
</evidence>
<dbReference type="AlphaFoldDB" id="K9VCK1"/>
<dbReference type="PANTHER" id="PTHR43792">
    <property type="entry name" value="GNAT FAMILY, PUTATIVE (AFU_ORTHOLOGUE AFUA_3G00765)-RELATED-RELATED"/>
    <property type="match status" value="1"/>
</dbReference>
<dbReference type="Pfam" id="PF13302">
    <property type="entry name" value="Acetyltransf_3"/>
    <property type="match status" value="1"/>
</dbReference>
<feature type="domain" description="N-acetyltransferase" evidence="1">
    <location>
        <begin position="9"/>
        <end position="165"/>
    </location>
</feature>
<organism evidence="2 3">
    <name type="scientific">Phormidium nigroviride PCC 7112</name>
    <dbReference type="NCBI Taxonomy" id="179408"/>
    <lineage>
        <taxon>Bacteria</taxon>
        <taxon>Bacillati</taxon>
        <taxon>Cyanobacteriota</taxon>
        <taxon>Cyanophyceae</taxon>
        <taxon>Oscillatoriophycideae</taxon>
        <taxon>Oscillatoriales</taxon>
        <taxon>Oscillatoriaceae</taxon>
        <taxon>Phormidium</taxon>
    </lineage>
</organism>
<dbReference type="Proteomes" id="UP000010478">
    <property type="component" value="Chromosome"/>
</dbReference>
<dbReference type="PANTHER" id="PTHR43792:SF1">
    <property type="entry name" value="N-ACETYLTRANSFERASE DOMAIN-CONTAINING PROTEIN"/>
    <property type="match status" value="1"/>
</dbReference>
<keyword evidence="2" id="KW-0808">Transferase</keyword>
<accession>K9VCK1</accession>
<dbReference type="RefSeq" id="WP_015174523.1">
    <property type="nucleotide sequence ID" value="NC_019729.1"/>
</dbReference>
<dbReference type="InterPro" id="IPR051531">
    <property type="entry name" value="N-acetyltransferase"/>
</dbReference>
<dbReference type="STRING" id="179408.Osc7112_0599"/>
<dbReference type="eggNOG" id="COG1670">
    <property type="taxonomic scope" value="Bacteria"/>
</dbReference>
<protein>
    <submittedName>
        <fullName evidence="2">GCN5-related N-acetyltransferase</fullName>
    </submittedName>
</protein>